<dbReference type="InterPro" id="IPR053134">
    <property type="entry name" value="RNA-dir_DNA_polymerase"/>
</dbReference>
<dbReference type="InterPro" id="IPR012337">
    <property type="entry name" value="RNaseH-like_sf"/>
</dbReference>
<keyword evidence="2" id="KW-0548">Nucleotidyltransferase</keyword>
<protein>
    <submittedName>
        <fullName evidence="2">Putative reverse transcriptase domain-containing protein</fullName>
    </submittedName>
</protein>
<accession>A0A6L2MY21</accession>
<keyword evidence="2" id="KW-0695">RNA-directed DNA polymerase</keyword>
<dbReference type="SUPFAM" id="SSF53098">
    <property type="entry name" value="Ribonuclease H-like"/>
    <property type="match status" value="1"/>
</dbReference>
<dbReference type="EMBL" id="BKCJ010007761">
    <property type="protein sequence ID" value="GEU78871.1"/>
    <property type="molecule type" value="Genomic_DNA"/>
</dbReference>
<sequence>MEKIFLRRNLRCDMDTLSLRLCLLGLTNAPAVFIDLMNWVCKPYLNKFFIVFIDDILNYSKSKEDHEKNQKYEWGRKQEEAFQTLKDNLCETSKVENVIVEMFRGLDHLMERKKDGGADKTYYDLRDIYGGDLKIPEWKYDRITMGFITRLPRSSRGYDTNWIVMEDLLKGFWKILQKALGTRLDISTAYHPQTDRQSRRTIQTFEAMLRACVINFGGSGMFIDPSCPNEAKARTIELKLGTRSEDKKGKEF</sequence>
<comment type="caution">
    <text evidence="2">The sequence shown here is derived from an EMBL/GenBank/DDBJ whole genome shotgun (WGS) entry which is preliminary data.</text>
</comment>
<keyword evidence="2" id="KW-0808">Transferase</keyword>
<reference evidence="2" key="1">
    <citation type="journal article" date="2019" name="Sci. Rep.">
        <title>Draft genome of Tanacetum cinerariifolium, the natural source of mosquito coil.</title>
        <authorList>
            <person name="Yamashiro T."/>
            <person name="Shiraishi A."/>
            <person name="Satake H."/>
            <person name="Nakayama K."/>
        </authorList>
    </citation>
    <scope>NUCLEOTIDE SEQUENCE</scope>
</reference>
<dbReference type="GO" id="GO:0003964">
    <property type="term" value="F:RNA-directed DNA polymerase activity"/>
    <property type="evidence" value="ECO:0007669"/>
    <property type="project" value="UniProtKB-KW"/>
</dbReference>
<dbReference type="SUPFAM" id="SSF56672">
    <property type="entry name" value="DNA/RNA polymerases"/>
    <property type="match status" value="1"/>
</dbReference>
<evidence type="ECO:0000313" key="2">
    <source>
        <dbReference type="EMBL" id="GEU78871.1"/>
    </source>
</evidence>
<dbReference type="InterPro" id="IPR000477">
    <property type="entry name" value="RT_dom"/>
</dbReference>
<dbReference type="PANTHER" id="PTHR24559:SF444">
    <property type="entry name" value="REVERSE TRANSCRIPTASE DOMAIN-CONTAINING PROTEIN"/>
    <property type="match status" value="1"/>
</dbReference>
<evidence type="ECO:0000259" key="1">
    <source>
        <dbReference type="Pfam" id="PF00078"/>
    </source>
</evidence>
<dbReference type="InterPro" id="IPR043502">
    <property type="entry name" value="DNA/RNA_pol_sf"/>
</dbReference>
<dbReference type="Pfam" id="PF00078">
    <property type="entry name" value="RVT_1"/>
    <property type="match status" value="1"/>
</dbReference>
<dbReference type="Gene3D" id="3.30.70.270">
    <property type="match status" value="1"/>
</dbReference>
<dbReference type="PANTHER" id="PTHR24559">
    <property type="entry name" value="TRANSPOSON TY3-I GAG-POL POLYPROTEIN"/>
    <property type="match status" value="1"/>
</dbReference>
<gene>
    <name evidence="2" type="ORF">Tci_050849</name>
</gene>
<dbReference type="InterPro" id="IPR043128">
    <property type="entry name" value="Rev_trsase/Diguanyl_cyclase"/>
</dbReference>
<proteinExistence type="predicted"/>
<name>A0A6L2MY21_TANCI</name>
<feature type="domain" description="Reverse transcriptase" evidence="1">
    <location>
        <begin position="23"/>
        <end position="69"/>
    </location>
</feature>
<dbReference type="AlphaFoldDB" id="A0A6L2MY21"/>
<organism evidence="2">
    <name type="scientific">Tanacetum cinerariifolium</name>
    <name type="common">Dalmatian daisy</name>
    <name type="synonym">Chrysanthemum cinerariifolium</name>
    <dbReference type="NCBI Taxonomy" id="118510"/>
    <lineage>
        <taxon>Eukaryota</taxon>
        <taxon>Viridiplantae</taxon>
        <taxon>Streptophyta</taxon>
        <taxon>Embryophyta</taxon>
        <taxon>Tracheophyta</taxon>
        <taxon>Spermatophyta</taxon>
        <taxon>Magnoliopsida</taxon>
        <taxon>eudicotyledons</taxon>
        <taxon>Gunneridae</taxon>
        <taxon>Pentapetalae</taxon>
        <taxon>asterids</taxon>
        <taxon>campanulids</taxon>
        <taxon>Asterales</taxon>
        <taxon>Asteraceae</taxon>
        <taxon>Asteroideae</taxon>
        <taxon>Anthemideae</taxon>
        <taxon>Anthemidinae</taxon>
        <taxon>Tanacetum</taxon>
    </lineage>
</organism>